<dbReference type="InterPro" id="IPR027417">
    <property type="entry name" value="P-loop_NTPase"/>
</dbReference>
<dbReference type="Proteomes" id="UP000694420">
    <property type="component" value="Unplaced"/>
</dbReference>
<proteinExistence type="predicted"/>
<evidence type="ECO:0000313" key="1">
    <source>
        <dbReference type="Ensembl" id="ENSNPEP00000017051.1"/>
    </source>
</evidence>
<evidence type="ECO:0000313" key="2">
    <source>
        <dbReference type="Proteomes" id="UP000694420"/>
    </source>
</evidence>
<name>A0A8C6ZSJ8_NOTPE</name>
<organism evidence="1 2">
    <name type="scientific">Nothoprocta perdicaria</name>
    <name type="common">Chilean tinamou</name>
    <name type="synonym">Crypturus perdicarius</name>
    <dbReference type="NCBI Taxonomy" id="30464"/>
    <lineage>
        <taxon>Eukaryota</taxon>
        <taxon>Metazoa</taxon>
        <taxon>Chordata</taxon>
        <taxon>Craniata</taxon>
        <taxon>Vertebrata</taxon>
        <taxon>Euteleostomi</taxon>
        <taxon>Archelosauria</taxon>
        <taxon>Archosauria</taxon>
        <taxon>Dinosauria</taxon>
        <taxon>Saurischia</taxon>
        <taxon>Theropoda</taxon>
        <taxon>Coelurosauria</taxon>
        <taxon>Aves</taxon>
        <taxon>Palaeognathae</taxon>
        <taxon>Tinamiformes</taxon>
        <taxon>Tinamidae</taxon>
        <taxon>Nothoprocta</taxon>
    </lineage>
</organism>
<protein>
    <submittedName>
        <fullName evidence="1">Uncharacterized protein</fullName>
    </submittedName>
</protein>
<dbReference type="SUPFAM" id="SSF52540">
    <property type="entry name" value="P-loop containing nucleoside triphosphate hydrolases"/>
    <property type="match status" value="1"/>
</dbReference>
<dbReference type="Pfam" id="PF00612">
    <property type="entry name" value="IQ"/>
    <property type="match status" value="2"/>
</dbReference>
<dbReference type="PROSITE" id="PS50096">
    <property type="entry name" value="IQ"/>
    <property type="match status" value="2"/>
</dbReference>
<dbReference type="InterPro" id="IPR000048">
    <property type="entry name" value="IQ_motif_EF-hand-BS"/>
</dbReference>
<dbReference type="Ensembl" id="ENSNPET00000017473.1">
    <property type="protein sequence ID" value="ENSNPEP00000017051.1"/>
    <property type="gene ID" value="ENSNPEG00000012706.1"/>
</dbReference>
<reference evidence="1" key="2">
    <citation type="submission" date="2025-09" db="UniProtKB">
        <authorList>
            <consortium name="Ensembl"/>
        </authorList>
    </citation>
    <scope>IDENTIFICATION</scope>
</reference>
<accession>A0A8C6ZSJ8</accession>
<sequence>MAAPAALRARLPALREEYFHRNRLVDEKRKKQYKAAVKIQSWFRGCRVRAYIRYLNKVIVVIQKWWRGYQGRRYFRKMVEVGEMF</sequence>
<dbReference type="AlphaFoldDB" id="A0A8C6ZSJ8"/>
<dbReference type="SMART" id="SM00015">
    <property type="entry name" value="IQ"/>
    <property type="match status" value="2"/>
</dbReference>
<dbReference type="Gene3D" id="1.20.5.190">
    <property type="match status" value="1"/>
</dbReference>
<keyword evidence="2" id="KW-1185">Reference proteome</keyword>
<reference evidence="1" key="1">
    <citation type="submission" date="2025-08" db="UniProtKB">
        <authorList>
            <consortium name="Ensembl"/>
        </authorList>
    </citation>
    <scope>IDENTIFICATION</scope>
</reference>